<dbReference type="EMBL" id="JAIWYP010000146">
    <property type="protein sequence ID" value="KAH3689137.1"/>
    <property type="molecule type" value="Genomic_DNA"/>
</dbReference>
<keyword evidence="2" id="KW-1185">Reference proteome</keyword>
<name>A0A9D4B4N5_DREPO</name>
<reference evidence="1" key="2">
    <citation type="submission" date="2020-11" db="EMBL/GenBank/DDBJ databases">
        <authorList>
            <person name="McCartney M.A."/>
            <person name="Auch B."/>
            <person name="Kono T."/>
            <person name="Mallez S."/>
            <person name="Becker A."/>
            <person name="Gohl D.M."/>
            <person name="Silverstein K.A.T."/>
            <person name="Koren S."/>
            <person name="Bechman K.B."/>
            <person name="Herman A."/>
            <person name="Abrahante J.E."/>
            <person name="Garbe J."/>
        </authorList>
    </citation>
    <scope>NUCLEOTIDE SEQUENCE</scope>
    <source>
        <strain evidence="1">Duluth1</strain>
        <tissue evidence="1">Whole animal</tissue>
    </source>
</reference>
<evidence type="ECO:0000313" key="2">
    <source>
        <dbReference type="Proteomes" id="UP000828390"/>
    </source>
</evidence>
<sequence>MIFSVAEGNTSSSLSDIVSKLQYEKICNPTTTYGNQMTSYGYHGNHTTTEGNQINRYQSIRESNHATNAGYQVTIDGNQATSECKQENTIGNAAALRTSMVTTTLTHGVIIDNATPENNACDESNGYLDGETLHVSLKGKIIPFLNNENEPYAGKQGLLHVCNVSSLISLCSPHGLIR</sequence>
<comment type="caution">
    <text evidence="1">The sequence shown here is derived from an EMBL/GenBank/DDBJ whole genome shotgun (WGS) entry which is preliminary data.</text>
</comment>
<dbReference type="Proteomes" id="UP000828390">
    <property type="component" value="Unassembled WGS sequence"/>
</dbReference>
<gene>
    <name evidence="1" type="ORF">DPMN_190877</name>
</gene>
<protein>
    <submittedName>
        <fullName evidence="1">Uncharacterized protein</fullName>
    </submittedName>
</protein>
<evidence type="ECO:0000313" key="1">
    <source>
        <dbReference type="EMBL" id="KAH3689137.1"/>
    </source>
</evidence>
<reference evidence="1" key="1">
    <citation type="journal article" date="2019" name="bioRxiv">
        <title>The Genome of the Zebra Mussel, Dreissena polymorpha: A Resource for Invasive Species Research.</title>
        <authorList>
            <person name="McCartney M.A."/>
            <person name="Auch B."/>
            <person name="Kono T."/>
            <person name="Mallez S."/>
            <person name="Zhang Y."/>
            <person name="Obille A."/>
            <person name="Becker A."/>
            <person name="Abrahante J.E."/>
            <person name="Garbe J."/>
            <person name="Badalamenti J.P."/>
            <person name="Herman A."/>
            <person name="Mangelson H."/>
            <person name="Liachko I."/>
            <person name="Sullivan S."/>
            <person name="Sone E.D."/>
            <person name="Koren S."/>
            <person name="Silverstein K.A.T."/>
            <person name="Beckman K.B."/>
            <person name="Gohl D.M."/>
        </authorList>
    </citation>
    <scope>NUCLEOTIDE SEQUENCE</scope>
    <source>
        <strain evidence="1">Duluth1</strain>
        <tissue evidence="1">Whole animal</tissue>
    </source>
</reference>
<accession>A0A9D4B4N5</accession>
<organism evidence="1 2">
    <name type="scientific">Dreissena polymorpha</name>
    <name type="common">Zebra mussel</name>
    <name type="synonym">Mytilus polymorpha</name>
    <dbReference type="NCBI Taxonomy" id="45954"/>
    <lineage>
        <taxon>Eukaryota</taxon>
        <taxon>Metazoa</taxon>
        <taxon>Spiralia</taxon>
        <taxon>Lophotrochozoa</taxon>
        <taxon>Mollusca</taxon>
        <taxon>Bivalvia</taxon>
        <taxon>Autobranchia</taxon>
        <taxon>Heteroconchia</taxon>
        <taxon>Euheterodonta</taxon>
        <taxon>Imparidentia</taxon>
        <taxon>Neoheterodontei</taxon>
        <taxon>Myida</taxon>
        <taxon>Dreissenoidea</taxon>
        <taxon>Dreissenidae</taxon>
        <taxon>Dreissena</taxon>
    </lineage>
</organism>
<proteinExistence type="predicted"/>
<dbReference type="AlphaFoldDB" id="A0A9D4B4N5"/>